<dbReference type="Pfam" id="PF07714">
    <property type="entry name" value="PK_Tyr_Ser-Thr"/>
    <property type="match status" value="1"/>
</dbReference>
<proteinExistence type="predicted"/>
<organism evidence="2 3">
    <name type="scientific">Gigaspora margarita</name>
    <dbReference type="NCBI Taxonomy" id="4874"/>
    <lineage>
        <taxon>Eukaryota</taxon>
        <taxon>Fungi</taxon>
        <taxon>Fungi incertae sedis</taxon>
        <taxon>Mucoromycota</taxon>
        <taxon>Glomeromycotina</taxon>
        <taxon>Glomeromycetes</taxon>
        <taxon>Diversisporales</taxon>
        <taxon>Gigasporaceae</taxon>
        <taxon>Gigaspora</taxon>
    </lineage>
</organism>
<reference evidence="2 3" key="1">
    <citation type="submission" date="2021-06" db="EMBL/GenBank/DDBJ databases">
        <authorList>
            <person name="Kallberg Y."/>
            <person name="Tangrot J."/>
            <person name="Rosling A."/>
        </authorList>
    </citation>
    <scope>NUCLEOTIDE SEQUENCE [LARGE SCALE GENOMIC DNA]</scope>
    <source>
        <strain evidence="2 3">120-4 pot B 10/14</strain>
    </source>
</reference>
<dbReference type="InterPro" id="IPR050122">
    <property type="entry name" value="RTK"/>
</dbReference>
<dbReference type="InterPro" id="IPR001245">
    <property type="entry name" value="Ser-Thr/Tyr_kinase_cat_dom"/>
</dbReference>
<dbReference type="InterPro" id="IPR000719">
    <property type="entry name" value="Prot_kinase_dom"/>
</dbReference>
<accession>A0ABN7USN7</accession>
<name>A0ABN7USN7_GIGMA</name>
<dbReference type="Gene3D" id="1.10.510.10">
    <property type="entry name" value="Transferase(Phosphotransferase) domain 1"/>
    <property type="match status" value="1"/>
</dbReference>
<evidence type="ECO:0000313" key="2">
    <source>
        <dbReference type="EMBL" id="CAG8664962.1"/>
    </source>
</evidence>
<feature type="non-terminal residue" evidence="2">
    <location>
        <position position="167"/>
    </location>
</feature>
<dbReference type="PANTHER" id="PTHR24416">
    <property type="entry name" value="TYROSINE-PROTEIN KINASE RECEPTOR"/>
    <property type="match status" value="1"/>
</dbReference>
<sequence>MVKKIRLKIQKLKKKIVKKFYDVEVPEQITDMQDSLEMMLRRGDIQTHNYVEFSDFNEICIEKIALKEFTRHEDRILVNELKRHIKVNNHENIIKFLGITARLEAPANNYIIVLQFANGGNLKDYLGSKSCNGIFEILWTELIQIAEQIIFGIKHLHDNNMVHGNLA</sequence>
<evidence type="ECO:0000259" key="1">
    <source>
        <dbReference type="PROSITE" id="PS50011"/>
    </source>
</evidence>
<evidence type="ECO:0000313" key="3">
    <source>
        <dbReference type="Proteomes" id="UP000789901"/>
    </source>
</evidence>
<dbReference type="EMBL" id="CAJVQB010005566">
    <property type="protein sequence ID" value="CAG8664962.1"/>
    <property type="molecule type" value="Genomic_DNA"/>
</dbReference>
<gene>
    <name evidence="2" type="ORF">GMARGA_LOCUS10096</name>
</gene>
<dbReference type="SUPFAM" id="SSF56112">
    <property type="entry name" value="Protein kinase-like (PK-like)"/>
    <property type="match status" value="1"/>
</dbReference>
<keyword evidence="3" id="KW-1185">Reference proteome</keyword>
<protein>
    <submittedName>
        <fullName evidence="2">28285_t:CDS:1</fullName>
    </submittedName>
</protein>
<dbReference type="InterPro" id="IPR011009">
    <property type="entry name" value="Kinase-like_dom_sf"/>
</dbReference>
<dbReference type="Proteomes" id="UP000789901">
    <property type="component" value="Unassembled WGS sequence"/>
</dbReference>
<dbReference type="PANTHER" id="PTHR24416:SF611">
    <property type="entry name" value="TYROSINE-PROTEIN KINASE TRANSMEMBRANE RECEPTOR ROR"/>
    <property type="match status" value="1"/>
</dbReference>
<comment type="caution">
    <text evidence="2">The sequence shown here is derived from an EMBL/GenBank/DDBJ whole genome shotgun (WGS) entry which is preliminary data.</text>
</comment>
<feature type="domain" description="Protein kinase" evidence="1">
    <location>
        <begin position="34"/>
        <end position="167"/>
    </location>
</feature>
<dbReference type="PROSITE" id="PS50011">
    <property type="entry name" value="PROTEIN_KINASE_DOM"/>
    <property type="match status" value="1"/>
</dbReference>